<evidence type="ECO:0000256" key="2">
    <source>
        <dbReference type="PROSITE-ProRule" id="PRU00284"/>
    </source>
</evidence>
<reference evidence="6 7" key="1">
    <citation type="submission" date="2016-06" db="EMBL/GenBank/DDBJ databases">
        <title>Complete genome sequences of Bordetella bronchialis and Bordetella flabilis.</title>
        <authorList>
            <person name="LiPuma J.J."/>
            <person name="Spilker T."/>
        </authorList>
    </citation>
    <scope>NUCLEOTIDE SEQUENCE [LARGE SCALE GENOMIC DNA]</scope>
    <source>
        <strain evidence="6 7">AU17976</strain>
    </source>
</reference>
<dbReference type="Pfam" id="PF00015">
    <property type="entry name" value="MCPsignal"/>
    <property type="match status" value="1"/>
</dbReference>
<dbReference type="PANTHER" id="PTHR32089">
    <property type="entry name" value="METHYL-ACCEPTING CHEMOTAXIS PROTEIN MCPB"/>
    <property type="match status" value="1"/>
</dbReference>
<keyword evidence="1 2" id="KW-0807">Transducer</keyword>
<dbReference type="InterPro" id="IPR004089">
    <property type="entry name" value="MCPsignal_dom"/>
</dbReference>
<organism evidence="6 7">
    <name type="scientific">Bordetella bronchialis</name>
    <dbReference type="NCBI Taxonomy" id="463025"/>
    <lineage>
        <taxon>Bacteria</taxon>
        <taxon>Pseudomonadati</taxon>
        <taxon>Pseudomonadota</taxon>
        <taxon>Betaproteobacteria</taxon>
        <taxon>Burkholderiales</taxon>
        <taxon>Alcaligenaceae</taxon>
        <taxon>Bordetella</taxon>
    </lineage>
</organism>
<dbReference type="GO" id="GO:0016020">
    <property type="term" value="C:membrane"/>
    <property type="evidence" value="ECO:0007669"/>
    <property type="project" value="InterPro"/>
</dbReference>
<keyword evidence="3" id="KW-0472">Membrane</keyword>
<dbReference type="RefSeq" id="WP_066672569.1">
    <property type="nucleotide sequence ID" value="NZ_CP016171.1"/>
</dbReference>
<feature type="chain" id="PRO_5008258549" description="Methyl-accepting transducer domain-containing protein" evidence="4">
    <location>
        <begin position="25"/>
        <end position="383"/>
    </location>
</feature>
<dbReference type="STRING" id="463025.BAU08_04580"/>
<accession>A0A193G4D8</accession>
<gene>
    <name evidence="6" type="ORF">BAU08_04580</name>
</gene>
<name>A0A193G4D8_9BORD</name>
<keyword evidence="4" id="KW-0732">Signal</keyword>
<proteinExistence type="predicted"/>
<evidence type="ECO:0000313" key="7">
    <source>
        <dbReference type="Proteomes" id="UP000092213"/>
    </source>
</evidence>
<feature type="transmembrane region" description="Helical" evidence="3">
    <location>
        <begin position="34"/>
        <end position="52"/>
    </location>
</feature>
<dbReference type="AlphaFoldDB" id="A0A193G4D8"/>
<evidence type="ECO:0000256" key="4">
    <source>
        <dbReference type="SAM" id="SignalP"/>
    </source>
</evidence>
<evidence type="ECO:0000313" key="6">
    <source>
        <dbReference type="EMBL" id="ANN74563.1"/>
    </source>
</evidence>
<dbReference type="EMBL" id="CP016171">
    <property type="protein sequence ID" value="ANN74563.1"/>
    <property type="molecule type" value="Genomic_DNA"/>
</dbReference>
<dbReference type="SUPFAM" id="SSF58104">
    <property type="entry name" value="Methyl-accepting chemotaxis protein (MCP) signaling domain"/>
    <property type="match status" value="1"/>
</dbReference>
<dbReference type="SMART" id="SM00283">
    <property type="entry name" value="MA"/>
    <property type="match status" value="1"/>
</dbReference>
<keyword evidence="3" id="KW-0812">Transmembrane</keyword>
<evidence type="ECO:0000259" key="5">
    <source>
        <dbReference type="PROSITE" id="PS50111"/>
    </source>
</evidence>
<evidence type="ECO:0000256" key="3">
    <source>
        <dbReference type="SAM" id="Phobius"/>
    </source>
</evidence>
<evidence type="ECO:0000256" key="1">
    <source>
        <dbReference type="ARBA" id="ARBA00023224"/>
    </source>
</evidence>
<dbReference type="GO" id="GO:0007165">
    <property type="term" value="P:signal transduction"/>
    <property type="evidence" value="ECO:0007669"/>
    <property type="project" value="UniProtKB-KW"/>
</dbReference>
<sequence length="383" mass="39711">MTFVLSSWSSAAAPLLGIAGGAAAAFFGAYTPAALAVAAALAGLGLAAGYAGRRGRAGDAIDIGAHVRGLEDFCADLAPVWSRQIESSRAQMETAVTALSMRFGEISSRLDQTLRLSTRDSGGHGESAAGVSARSAEQLDGVVSLLGASIKTKAELLGKVQGLKGFVDELQSMVQAIGQITQQTNLLAINATIEAAHAGALGRGFATVAQEVRALSKQSGETGARIAEKIAFIGDAIVATCAAAEESTRSEQAAIAKSEATIQEVLERFRVFAEGLGGTTELLRQESQGIQEEVSQALVQLQFQDRVSQVMAHVGANIERLPSVIHDYGVACAEAGELRPLDAAPLLGELERTYAMAEERQNHQSGKAASVAAPAASTDITFF</sequence>
<feature type="signal peptide" evidence="4">
    <location>
        <begin position="1"/>
        <end position="24"/>
    </location>
</feature>
<dbReference type="Gene3D" id="1.10.287.950">
    <property type="entry name" value="Methyl-accepting chemotaxis protein"/>
    <property type="match status" value="1"/>
</dbReference>
<dbReference type="Proteomes" id="UP000092213">
    <property type="component" value="Chromosome"/>
</dbReference>
<protein>
    <recommendedName>
        <fullName evidence="5">Methyl-accepting transducer domain-containing protein</fullName>
    </recommendedName>
</protein>
<feature type="domain" description="Methyl-accepting transducer" evidence="5">
    <location>
        <begin position="126"/>
        <end position="302"/>
    </location>
</feature>
<keyword evidence="3" id="KW-1133">Transmembrane helix</keyword>
<dbReference type="PANTHER" id="PTHR32089:SF112">
    <property type="entry name" value="LYSOZYME-LIKE PROTEIN-RELATED"/>
    <property type="match status" value="1"/>
</dbReference>
<dbReference type="PROSITE" id="PS50111">
    <property type="entry name" value="CHEMOTAXIS_TRANSDUC_2"/>
    <property type="match status" value="1"/>
</dbReference>